<proteinExistence type="predicted"/>
<dbReference type="InterPro" id="IPR015919">
    <property type="entry name" value="Cadherin-like_sf"/>
</dbReference>
<evidence type="ECO:0000256" key="1">
    <source>
        <dbReference type="SAM" id="Phobius"/>
    </source>
</evidence>
<keyword evidence="3" id="KW-1185">Reference proteome</keyword>
<reference evidence="2 3" key="1">
    <citation type="submission" date="2014-06" db="EMBL/GenBank/DDBJ databases">
        <authorList>
            <person name="Swart Estienne"/>
        </authorList>
    </citation>
    <scope>NUCLEOTIDE SEQUENCE [LARGE SCALE GENOMIC DNA]</scope>
    <source>
        <strain evidence="2 3">130c</strain>
    </source>
</reference>
<dbReference type="InterPro" id="IPR013783">
    <property type="entry name" value="Ig-like_fold"/>
</dbReference>
<keyword evidence="1" id="KW-0472">Membrane</keyword>
<evidence type="ECO:0000313" key="3">
    <source>
        <dbReference type="Proteomes" id="UP000039865"/>
    </source>
</evidence>
<feature type="transmembrane region" description="Helical" evidence="1">
    <location>
        <begin position="1909"/>
        <end position="1927"/>
    </location>
</feature>
<dbReference type="GO" id="GO:0016020">
    <property type="term" value="C:membrane"/>
    <property type="evidence" value="ECO:0007669"/>
    <property type="project" value="InterPro"/>
</dbReference>
<protein>
    <submittedName>
        <fullName evidence="2">Ig family protein</fullName>
    </submittedName>
</protein>
<dbReference type="SUPFAM" id="SSF49313">
    <property type="entry name" value="Cadherin-like"/>
    <property type="match status" value="6"/>
</dbReference>
<dbReference type="Proteomes" id="UP000039865">
    <property type="component" value="Unassembled WGS sequence"/>
</dbReference>
<sequence>MNSGFYTGVIEKLQDGGRIVFGYKHSPSVQGVLVADFSTNIFQYIKLTSDYGNFNAQDFSVQKPHLIFSFARVSISGGLTKPSLVIINATSSQIQYGFYSTNSILLNSTILRSTQSSTSNNFSTFICRDIYNSGSKNVQIVSYQYQNPVTNGVQSASLSRDNIIQSSGLINHYCKDLQVFNLTLQFVLLNYKSSSSPSAEQYDSILYLNTLDLANNQQQYFKILDPTTPFLAFNISSIFVRSVNELYIIGWTYQKQTSRQSGIILANPQSSQNCFNLTKSFITIQTSKETGVQAISSILNIQVLTSINTYYYIDLNFQKSDVNLHTDNTETEYCQSSSSTQNQFQFQRSIPVGFQTSYNYKVGQHPLVIQAPYYTIQDNNCEDFSPIYSAKLQNGQALPNFMTYNETSAQLSIQSTLAQDTGTYLITFNQSQILGPSFYDDITITVKANIYPPRFIVPLQPLKLFVNQSMTYVLPSIEDQDNDSWYLTFGELPSFITFNNSTRVFSIGPYFQYGNYSISIMLNDSELFQTYNLTIEVQQNNMAPQFTELLHDQNLFVNQVRIYTLPSVYDQENNTIYFQLLNQNLPKFIKFDSILRQFTIQPTTDEDAIEITIQVLLSDYLLTNRQEFKIMVKKNTQAPYFIQPLVDQVIYLNQNITYKLSEINDSDGNEYFLLCVTLLPSFIAFDNSTRIFNIHPTSSQQHGNYTVTLSLSDFEKSQNYSFVISVQTNIYSPLFSSPLQNITVCVNCSSYQYALPQAFDQDNDDILISVDNSYNPFLSYDQSSKQIIIHPTQDNQVGHYSLQINLTDNIHISQFQLIIQIKINLEPPKFISKLEDFIVLIGRNITYQLPQIVDIDNDSYQVEVGNLPVFAKFNNLTNTFSFSPQIQSQKGNYTLMITLKDYYRQRNYNLIIEVKESLGGPQFLSSLQNQTVFIGQSLNYTLPEYYDPDNDQAYLEIELNLPDYIYFDQETKTFIFTPTSANFIGELQIEISIKDNQYINQFKLFITVKENLQAPNFISPLQNLTVQLNQHIIYELPEITDLDGNQFQLQVVSELPSFIVYKNQSNNHTFDILPQSSRDHGTYEIVIKLSDFSKSQTYSFFIIAKTNFNAPEFESGLLNIFVCTQCQRQLALPNIIDQDRINEVQVNILGFLPEFVKFDSDRKIFLIQPNDTASVGSYEIQVQLSDGHLSTNYSFQIIVRVNQYTPYFVDELQQQFLFVTQTLTYQLPDINDEDGNDFYLEILEDLPSFVEYDSQNRIFKINPISDEDTGTYFILIRVSDFERSRNYTLKIIVDDNLHAPKFEFDLPELLVCVGCQKIYELPGIVDQDSEDLITVRVYESLPQFVIYNVEERVFVIKPYDSENVGEYQIYILISDGFHDVQDVLKIKVLMNLDGPHFEPTLEDQIVYVSQRLSYILPKVIDEDGDNYQIEIIDEHKLPSFISFDLESREFSFEPKSINDKGEHPISINLKDYYLTQSFSFKVIVRFDSAPPEFNQKLQDQTLTQGQYISYHLPNYSDIDGDEIQLEVLTLLPSYIIFDSIHQIFTIKYNQMQLDIQNQTIEIMLKDILLSQKYTFNIYFLPSNEIINETSVQGDQFQQWIYLDRAQQSAITSSQLLKELQQDKIQGYISPLDSNLKVITLDYTQSLQKVLFIANYGGDFVPSDIEVQIVKNKRSRFQNSKIIDYNRYKNLFSIKPESKYDIGFYEIKILIKNQNRVDNRANLVAYKFQVNVTDLPQTIPSIQTDKNREQRIKLIQNDHNSMPFRAQISEITSRGIVQIRFSQRLKKINMSNEELKEQRVIDLSFDDPELQASDSYFWWIKKVTQRSIKIKIAFKDSSKVGLLSVLNLYPYQQYQLQKGSIKVAILRKDIFKPINSTQTQVETTYLKANFVPQLDDNGDQANYLLIIGEIFKYLLITTIIFNLLTYICRQFYSSLMYYQWWFLNNAISNGQFALSDSDYSALQLQIACSI</sequence>
<evidence type="ECO:0000313" key="2">
    <source>
        <dbReference type="EMBL" id="CDW85318.1"/>
    </source>
</evidence>
<organism evidence="2 3">
    <name type="scientific">Stylonychia lemnae</name>
    <name type="common">Ciliate</name>
    <dbReference type="NCBI Taxonomy" id="5949"/>
    <lineage>
        <taxon>Eukaryota</taxon>
        <taxon>Sar</taxon>
        <taxon>Alveolata</taxon>
        <taxon>Ciliophora</taxon>
        <taxon>Intramacronucleata</taxon>
        <taxon>Spirotrichea</taxon>
        <taxon>Stichotrichia</taxon>
        <taxon>Sporadotrichida</taxon>
        <taxon>Oxytrichidae</taxon>
        <taxon>Stylonychinae</taxon>
        <taxon>Stylonychia</taxon>
    </lineage>
</organism>
<dbReference type="OrthoDB" id="327782at2759"/>
<dbReference type="Gene3D" id="2.60.40.10">
    <property type="entry name" value="Immunoglobulins"/>
    <property type="match status" value="8"/>
</dbReference>
<dbReference type="EMBL" id="CCKQ01013624">
    <property type="protein sequence ID" value="CDW85318.1"/>
    <property type="molecule type" value="Genomic_DNA"/>
</dbReference>
<gene>
    <name evidence="2" type="primary">Contig2168.g2335</name>
    <name evidence="2" type="ORF">STYLEM_14392</name>
</gene>
<dbReference type="InParanoid" id="A0A078AWZ7"/>
<dbReference type="GO" id="GO:0005509">
    <property type="term" value="F:calcium ion binding"/>
    <property type="evidence" value="ECO:0007669"/>
    <property type="project" value="InterPro"/>
</dbReference>
<accession>A0A078AWZ7</accession>
<keyword evidence="1" id="KW-1133">Transmembrane helix</keyword>
<name>A0A078AWZ7_STYLE</name>
<keyword evidence="1" id="KW-0812">Transmembrane</keyword>